<dbReference type="GO" id="GO:0016887">
    <property type="term" value="F:ATP hydrolysis activity"/>
    <property type="evidence" value="ECO:0007669"/>
    <property type="project" value="InterPro"/>
</dbReference>
<keyword evidence="3" id="KW-0547">Nucleotide-binding</keyword>
<dbReference type="GO" id="GO:0005524">
    <property type="term" value="F:ATP binding"/>
    <property type="evidence" value="ECO:0007669"/>
    <property type="project" value="UniProtKB-KW"/>
</dbReference>
<protein>
    <recommendedName>
        <fullName evidence="2">DNA repair protein RecN</fullName>
    </recommendedName>
    <alternativeName>
        <fullName evidence="7">Recombination protein N</fullName>
    </alternativeName>
</protein>
<organism evidence="9">
    <name type="scientific">mine drainage metagenome</name>
    <dbReference type="NCBI Taxonomy" id="410659"/>
    <lineage>
        <taxon>unclassified sequences</taxon>
        <taxon>metagenomes</taxon>
        <taxon>ecological metagenomes</taxon>
    </lineage>
</organism>
<keyword evidence="6" id="KW-0234">DNA repair</keyword>
<evidence type="ECO:0000256" key="4">
    <source>
        <dbReference type="ARBA" id="ARBA00022763"/>
    </source>
</evidence>
<evidence type="ECO:0000256" key="2">
    <source>
        <dbReference type="ARBA" id="ARBA00021315"/>
    </source>
</evidence>
<keyword evidence="5" id="KW-0067">ATP-binding</keyword>
<dbReference type="InterPro" id="IPR004604">
    <property type="entry name" value="DNA_recomb/repair_RecN"/>
</dbReference>
<dbReference type="GO" id="GO:0006310">
    <property type="term" value="P:DNA recombination"/>
    <property type="evidence" value="ECO:0007669"/>
    <property type="project" value="InterPro"/>
</dbReference>
<gene>
    <name evidence="9" type="ORF">B1B_13566</name>
</gene>
<name>T0ZIP0_9ZZZZ</name>
<dbReference type="EMBL" id="AUZY01008933">
    <property type="protein sequence ID" value="EQD44317.1"/>
    <property type="molecule type" value="Genomic_DNA"/>
</dbReference>
<dbReference type="PANTHER" id="PTHR11059:SF0">
    <property type="entry name" value="DNA REPAIR PROTEIN RECN"/>
    <property type="match status" value="1"/>
</dbReference>
<feature type="non-terminal residue" evidence="9">
    <location>
        <position position="156"/>
    </location>
</feature>
<dbReference type="GO" id="GO:0006302">
    <property type="term" value="P:double-strand break repair"/>
    <property type="evidence" value="ECO:0007669"/>
    <property type="project" value="InterPro"/>
</dbReference>
<evidence type="ECO:0000313" key="9">
    <source>
        <dbReference type="EMBL" id="EQD44317.1"/>
    </source>
</evidence>
<sequence>MPSSRLVELYAHGVGVIRDTRVEFGEGFTVLTGETGAGKTLLLDALGLCLGVTPDTARGVAQDTRAAAVFLDREGHEVALTREAASGRLRSAIDGVTTSASALRARGEELIVIHGQHDSLALRHRALVRSLVDGSGGVDTRELDELRTRRRDALEL</sequence>
<comment type="similarity">
    <text evidence="1">Belongs to the RecN family.</text>
</comment>
<dbReference type="Gene3D" id="3.40.50.300">
    <property type="entry name" value="P-loop containing nucleotide triphosphate hydrolases"/>
    <property type="match status" value="1"/>
</dbReference>
<evidence type="ECO:0000259" key="8">
    <source>
        <dbReference type="Pfam" id="PF13476"/>
    </source>
</evidence>
<dbReference type="PANTHER" id="PTHR11059">
    <property type="entry name" value="DNA REPAIR PROTEIN RECN"/>
    <property type="match status" value="1"/>
</dbReference>
<comment type="caution">
    <text evidence="9">The sequence shown here is derived from an EMBL/GenBank/DDBJ whole genome shotgun (WGS) entry which is preliminary data.</text>
</comment>
<feature type="domain" description="Rad50/SbcC-type AAA" evidence="8">
    <location>
        <begin position="9"/>
        <end position="61"/>
    </location>
</feature>
<dbReference type="SUPFAM" id="SSF52540">
    <property type="entry name" value="P-loop containing nucleoside triphosphate hydrolases"/>
    <property type="match status" value="1"/>
</dbReference>
<dbReference type="InterPro" id="IPR038729">
    <property type="entry name" value="Rad50/SbcC_AAA"/>
</dbReference>
<accession>T0ZIP0</accession>
<evidence type="ECO:0000256" key="7">
    <source>
        <dbReference type="ARBA" id="ARBA00033408"/>
    </source>
</evidence>
<reference evidence="9" key="1">
    <citation type="submission" date="2013-08" db="EMBL/GenBank/DDBJ databases">
        <authorList>
            <person name="Mendez C."/>
            <person name="Richter M."/>
            <person name="Ferrer M."/>
            <person name="Sanchez J."/>
        </authorList>
    </citation>
    <scope>NUCLEOTIDE SEQUENCE</scope>
</reference>
<evidence type="ECO:0000256" key="6">
    <source>
        <dbReference type="ARBA" id="ARBA00023204"/>
    </source>
</evidence>
<dbReference type="Pfam" id="PF13476">
    <property type="entry name" value="AAA_23"/>
    <property type="match status" value="1"/>
</dbReference>
<evidence type="ECO:0000256" key="3">
    <source>
        <dbReference type="ARBA" id="ARBA00022741"/>
    </source>
</evidence>
<dbReference type="AlphaFoldDB" id="T0ZIP0"/>
<evidence type="ECO:0000256" key="5">
    <source>
        <dbReference type="ARBA" id="ARBA00022840"/>
    </source>
</evidence>
<keyword evidence="4" id="KW-0227">DNA damage</keyword>
<reference evidence="9" key="2">
    <citation type="journal article" date="2014" name="ISME J.">
        <title>Microbial stratification in low pH oxic and suboxic macroscopic growths along an acid mine drainage.</title>
        <authorList>
            <person name="Mendez-Garcia C."/>
            <person name="Mesa V."/>
            <person name="Sprenger R.R."/>
            <person name="Richter M."/>
            <person name="Diez M.S."/>
            <person name="Solano J."/>
            <person name="Bargiela R."/>
            <person name="Golyshina O.V."/>
            <person name="Manteca A."/>
            <person name="Ramos J.L."/>
            <person name="Gallego J.R."/>
            <person name="Llorente I."/>
            <person name="Martins Dos Santos V.A."/>
            <person name="Jensen O.N."/>
            <person name="Pelaez A.I."/>
            <person name="Sanchez J."/>
            <person name="Ferrer M."/>
        </authorList>
    </citation>
    <scope>NUCLEOTIDE SEQUENCE</scope>
</reference>
<dbReference type="InterPro" id="IPR027417">
    <property type="entry name" value="P-loop_NTPase"/>
</dbReference>
<evidence type="ECO:0000256" key="1">
    <source>
        <dbReference type="ARBA" id="ARBA00009441"/>
    </source>
</evidence>
<proteinExistence type="inferred from homology"/>